<evidence type="ECO:0000256" key="1">
    <source>
        <dbReference type="ARBA" id="ARBA00013260"/>
    </source>
</evidence>
<accession>A0AAD3DMI1</accession>
<evidence type="ECO:0000256" key="2">
    <source>
        <dbReference type="ARBA" id="ARBA00022801"/>
    </source>
</evidence>
<gene>
    <name evidence="5" type="ORF">Agub_g5893</name>
</gene>
<evidence type="ECO:0000313" key="6">
    <source>
        <dbReference type="Proteomes" id="UP001054857"/>
    </source>
</evidence>
<feature type="signal peptide" evidence="4">
    <location>
        <begin position="1"/>
        <end position="17"/>
    </location>
</feature>
<evidence type="ECO:0000256" key="4">
    <source>
        <dbReference type="SAM" id="SignalP"/>
    </source>
</evidence>
<dbReference type="AlphaFoldDB" id="A0AAD3DMI1"/>
<dbReference type="InterPro" id="IPR023476">
    <property type="entry name" value="Pep_tRNA_hydro_II_dom_sf"/>
</dbReference>
<dbReference type="CDD" id="cd02429">
    <property type="entry name" value="PTH2_like"/>
    <property type="match status" value="1"/>
</dbReference>
<sequence>WWAFSMTALSLGTSARCMHTSTARRISGAPLLAYRRLLQSSTTFNSNLRGTSLSLAPQRKLMSESAGPGDAAKAVQDLSSASGNSALQQDFLVQYVVVRKDLWGSLGWPLGSVVAQACHASSAAMWQHRDEEATQKYLAPDNIDHMRKVVLEVKDESQLRRLSEQLTQAGVGHKMWIEQPENFPTCLATRPYAKSQVAAHFKKLQLCKAPIG</sequence>
<dbReference type="InterPro" id="IPR042237">
    <property type="entry name" value="PTRHD1"/>
</dbReference>
<dbReference type="EMBL" id="BMAR01000008">
    <property type="protein sequence ID" value="GFR44610.1"/>
    <property type="molecule type" value="Genomic_DNA"/>
</dbReference>
<keyword evidence="6" id="KW-1185">Reference proteome</keyword>
<comment type="caution">
    <text evidence="5">The sequence shown here is derived from an EMBL/GenBank/DDBJ whole genome shotgun (WGS) entry which is preliminary data.</text>
</comment>
<proteinExistence type="predicted"/>
<dbReference type="Gene3D" id="3.40.1490.10">
    <property type="entry name" value="Bit1"/>
    <property type="match status" value="1"/>
</dbReference>
<keyword evidence="2" id="KW-0378">Hydrolase</keyword>
<evidence type="ECO:0000313" key="5">
    <source>
        <dbReference type="EMBL" id="GFR44610.1"/>
    </source>
</evidence>
<dbReference type="Pfam" id="PF01981">
    <property type="entry name" value="PTH2"/>
    <property type="match status" value="1"/>
</dbReference>
<evidence type="ECO:0000256" key="3">
    <source>
        <dbReference type="ARBA" id="ARBA00048707"/>
    </source>
</evidence>
<dbReference type="Proteomes" id="UP001054857">
    <property type="component" value="Unassembled WGS sequence"/>
</dbReference>
<dbReference type="PANTHER" id="PTHR46194">
    <property type="entry name" value="PEPTIDYL-TRNA HYDROLASE PTRHD1-RELATED"/>
    <property type="match status" value="1"/>
</dbReference>
<keyword evidence="4" id="KW-0732">Signal</keyword>
<reference evidence="5 6" key="1">
    <citation type="journal article" date="2021" name="Sci. Rep.">
        <title>Genome sequencing of the multicellular alga Astrephomene provides insights into convergent evolution of germ-soma differentiation.</title>
        <authorList>
            <person name="Yamashita S."/>
            <person name="Yamamoto K."/>
            <person name="Matsuzaki R."/>
            <person name="Suzuki S."/>
            <person name="Yamaguchi H."/>
            <person name="Hirooka S."/>
            <person name="Minakuchi Y."/>
            <person name="Miyagishima S."/>
            <person name="Kawachi M."/>
            <person name="Toyoda A."/>
            <person name="Nozaki H."/>
        </authorList>
    </citation>
    <scope>NUCLEOTIDE SEQUENCE [LARGE SCALE GENOMIC DNA]</scope>
    <source>
        <strain evidence="5 6">NIES-4017</strain>
    </source>
</reference>
<feature type="non-terminal residue" evidence="5">
    <location>
        <position position="1"/>
    </location>
</feature>
<feature type="chain" id="PRO_5042121367" description="peptidyl-tRNA hydrolase" evidence="4">
    <location>
        <begin position="18"/>
        <end position="212"/>
    </location>
</feature>
<organism evidence="5 6">
    <name type="scientific">Astrephomene gubernaculifera</name>
    <dbReference type="NCBI Taxonomy" id="47775"/>
    <lineage>
        <taxon>Eukaryota</taxon>
        <taxon>Viridiplantae</taxon>
        <taxon>Chlorophyta</taxon>
        <taxon>core chlorophytes</taxon>
        <taxon>Chlorophyceae</taxon>
        <taxon>CS clade</taxon>
        <taxon>Chlamydomonadales</taxon>
        <taxon>Astrephomenaceae</taxon>
        <taxon>Astrephomene</taxon>
    </lineage>
</organism>
<protein>
    <recommendedName>
        <fullName evidence="1">peptidyl-tRNA hydrolase</fullName>
        <ecNumber evidence="1">3.1.1.29</ecNumber>
    </recommendedName>
</protein>
<name>A0AAD3DMI1_9CHLO</name>
<dbReference type="GO" id="GO:0004045">
    <property type="term" value="F:peptidyl-tRNA hydrolase activity"/>
    <property type="evidence" value="ECO:0007669"/>
    <property type="project" value="UniProtKB-EC"/>
</dbReference>
<dbReference type="SUPFAM" id="SSF102462">
    <property type="entry name" value="Peptidyl-tRNA hydrolase II"/>
    <property type="match status" value="1"/>
</dbReference>
<dbReference type="PANTHER" id="PTHR46194:SF1">
    <property type="entry name" value="PEPTIDYL-TRNA HYDROLASE PTRHD1-RELATED"/>
    <property type="match status" value="1"/>
</dbReference>
<dbReference type="EC" id="3.1.1.29" evidence="1"/>
<dbReference type="InterPro" id="IPR002833">
    <property type="entry name" value="PTH2"/>
</dbReference>
<comment type="catalytic activity">
    <reaction evidence="3">
        <text>an N-acyl-L-alpha-aminoacyl-tRNA + H2O = an N-acyl-L-amino acid + a tRNA + H(+)</text>
        <dbReference type="Rhea" id="RHEA:54448"/>
        <dbReference type="Rhea" id="RHEA-COMP:10123"/>
        <dbReference type="Rhea" id="RHEA-COMP:13883"/>
        <dbReference type="ChEBI" id="CHEBI:15377"/>
        <dbReference type="ChEBI" id="CHEBI:15378"/>
        <dbReference type="ChEBI" id="CHEBI:59874"/>
        <dbReference type="ChEBI" id="CHEBI:78442"/>
        <dbReference type="ChEBI" id="CHEBI:138191"/>
        <dbReference type="EC" id="3.1.1.29"/>
    </reaction>
</comment>